<dbReference type="WBParaSite" id="nRc.2.0.1.t12996-RA">
    <property type="protein sequence ID" value="nRc.2.0.1.t12996-RA"/>
    <property type="gene ID" value="nRc.2.0.1.g12996"/>
</dbReference>
<keyword evidence="1" id="KW-1185">Reference proteome</keyword>
<protein>
    <submittedName>
        <fullName evidence="2">Uncharacterized protein</fullName>
    </submittedName>
</protein>
<sequence length="113" mass="12465">MKERLHSTRQQAEFPMWQRLLPAGNTDYVLPFKRDLTAREPEESAFGHPYFPGVGPTKEIGDQCLAKGPGKMTCGIVDSRPTTATITPPWERTESEAIINDGGAIDMTSIDGM</sequence>
<reference evidence="2" key="1">
    <citation type="submission" date="2022-11" db="UniProtKB">
        <authorList>
            <consortium name="WormBaseParasite"/>
        </authorList>
    </citation>
    <scope>IDENTIFICATION</scope>
</reference>
<evidence type="ECO:0000313" key="2">
    <source>
        <dbReference type="WBParaSite" id="nRc.2.0.1.t12996-RA"/>
    </source>
</evidence>
<evidence type="ECO:0000313" key="1">
    <source>
        <dbReference type="Proteomes" id="UP000887565"/>
    </source>
</evidence>
<proteinExistence type="predicted"/>
<accession>A0A915IFN2</accession>
<name>A0A915IFN2_ROMCU</name>
<dbReference type="AlphaFoldDB" id="A0A915IFN2"/>
<dbReference type="Proteomes" id="UP000887565">
    <property type="component" value="Unplaced"/>
</dbReference>
<organism evidence="1 2">
    <name type="scientific">Romanomermis culicivorax</name>
    <name type="common">Nematode worm</name>
    <dbReference type="NCBI Taxonomy" id="13658"/>
    <lineage>
        <taxon>Eukaryota</taxon>
        <taxon>Metazoa</taxon>
        <taxon>Ecdysozoa</taxon>
        <taxon>Nematoda</taxon>
        <taxon>Enoplea</taxon>
        <taxon>Dorylaimia</taxon>
        <taxon>Mermithida</taxon>
        <taxon>Mermithoidea</taxon>
        <taxon>Mermithidae</taxon>
        <taxon>Romanomermis</taxon>
    </lineage>
</organism>